<dbReference type="Pfam" id="PF00691">
    <property type="entry name" value="OmpA"/>
    <property type="match status" value="1"/>
</dbReference>
<keyword evidence="8 10" id="KW-0472">Membrane</keyword>
<feature type="compositionally biased region" description="Low complexity" evidence="11">
    <location>
        <begin position="423"/>
        <end position="438"/>
    </location>
</feature>
<sequence>MTAAAAGRARIMRLWSYCRPVGIRLLSAPERPGRTSAPSTNGADRAGSECSTTGKVDMNNRKLLVAAAAAFFSLGAAQAQETTETVLGAEGNRPHLFVTGSYSKPDSGRGTEDRGTGLQAGFGYPLSDTGRWWLEGRFDYSTLETGPGRGTDFYQSTLGADLQYAFGNREQLTPFVLAGIGYAYNDVVPDVEDGGAFEAEAGVGLVARIGSLRWLRGRGDARLVHDSFQDGYLDYRLHLGLEIALGPEKQTVKEVPVTVEKVVIREVPVPVVDSDGDGIADDHDHCPGTLAGAKVDGRGCVVESQTLTVLRDVSFDFDSARLQLNGQRLLDDAVKFLGSQSELKAEIVGYSDSVGAEAYNLKLSAARAAAALNYLVSKGIAAERLSSKGLGKANPVASNDTPEGREANRRVEFNIIAPPPPAAAGETPAAAQPVPVAP</sequence>
<evidence type="ECO:0000256" key="1">
    <source>
        <dbReference type="ARBA" id="ARBA00004571"/>
    </source>
</evidence>
<dbReference type="Pfam" id="PF13505">
    <property type="entry name" value="OMP_b-brl"/>
    <property type="match status" value="1"/>
</dbReference>
<evidence type="ECO:0000313" key="13">
    <source>
        <dbReference type="EMBL" id="ROH93758.1"/>
    </source>
</evidence>
<comment type="subcellular location">
    <subcellularLocation>
        <location evidence="1">Cell outer membrane</location>
        <topology evidence="1">Multi-pass membrane protein</topology>
    </subcellularLocation>
</comment>
<dbReference type="SUPFAM" id="SSF56925">
    <property type="entry name" value="OMPA-like"/>
    <property type="match status" value="1"/>
</dbReference>
<keyword evidence="9" id="KW-0998">Cell outer membrane</keyword>
<comment type="caution">
    <text evidence="13">The sequence shown here is derived from an EMBL/GenBank/DDBJ whole genome shotgun (WGS) entry which is preliminary data.</text>
</comment>
<dbReference type="GO" id="GO:0015288">
    <property type="term" value="F:porin activity"/>
    <property type="evidence" value="ECO:0007669"/>
    <property type="project" value="UniProtKB-KW"/>
</dbReference>
<evidence type="ECO:0000256" key="9">
    <source>
        <dbReference type="ARBA" id="ARBA00023237"/>
    </source>
</evidence>
<dbReference type="InParanoid" id="A0A3N0VP55"/>
<evidence type="ECO:0000256" key="4">
    <source>
        <dbReference type="ARBA" id="ARBA00022692"/>
    </source>
</evidence>
<dbReference type="InterPro" id="IPR036737">
    <property type="entry name" value="OmpA-like_sf"/>
</dbReference>
<evidence type="ECO:0000256" key="10">
    <source>
        <dbReference type="PROSITE-ProRule" id="PRU00473"/>
    </source>
</evidence>
<dbReference type="Proteomes" id="UP000282106">
    <property type="component" value="Unassembled WGS sequence"/>
</dbReference>
<keyword evidence="3" id="KW-1134">Transmembrane beta strand</keyword>
<evidence type="ECO:0000256" key="3">
    <source>
        <dbReference type="ARBA" id="ARBA00022452"/>
    </source>
</evidence>
<name>A0A3N0VP55_9GAMM</name>
<evidence type="ECO:0000259" key="12">
    <source>
        <dbReference type="PROSITE" id="PS51123"/>
    </source>
</evidence>
<keyword evidence="7" id="KW-0626">Porin</keyword>
<dbReference type="InterPro" id="IPR006665">
    <property type="entry name" value="OmpA-like"/>
</dbReference>
<dbReference type="SUPFAM" id="SSF103088">
    <property type="entry name" value="OmpA-like"/>
    <property type="match status" value="1"/>
</dbReference>
<dbReference type="PANTHER" id="PTHR30329">
    <property type="entry name" value="STATOR ELEMENT OF FLAGELLAR MOTOR COMPLEX"/>
    <property type="match status" value="1"/>
</dbReference>
<evidence type="ECO:0000256" key="6">
    <source>
        <dbReference type="ARBA" id="ARBA00023065"/>
    </source>
</evidence>
<dbReference type="Gene3D" id="3.30.1330.60">
    <property type="entry name" value="OmpA-like domain"/>
    <property type="match status" value="1"/>
</dbReference>
<dbReference type="PRINTS" id="PR01021">
    <property type="entry name" value="OMPADOMAIN"/>
</dbReference>
<keyword evidence="4" id="KW-0812">Transmembrane</keyword>
<dbReference type="GO" id="GO:0005509">
    <property type="term" value="F:calcium ion binding"/>
    <property type="evidence" value="ECO:0007669"/>
    <property type="project" value="InterPro"/>
</dbReference>
<dbReference type="PANTHER" id="PTHR30329:SF21">
    <property type="entry name" value="LIPOPROTEIN YIAD-RELATED"/>
    <property type="match status" value="1"/>
</dbReference>
<dbReference type="CDD" id="cd07185">
    <property type="entry name" value="OmpA_C-like"/>
    <property type="match status" value="1"/>
</dbReference>
<evidence type="ECO:0000256" key="7">
    <source>
        <dbReference type="ARBA" id="ARBA00023114"/>
    </source>
</evidence>
<accession>A0A3N0VP55</accession>
<dbReference type="Gene3D" id="2.40.160.20">
    <property type="match status" value="1"/>
</dbReference>
<feature type="region of interest" description="Disordered" evidence="11">
    <location>
        <begin position="417"/>
        <end position="438"/>
    </location>
</feature>
<keyword evidence="14" id="KW-1185">Reference proteome</keyword>
<gene>
    <name evidence="13" type="ORF">ED208_04340</name>
</gene>
<dbReference type="GO" id="GO:0046930">
    <property type="term" value="C:pore complex"/>
    <property type="evidence" value="ECO:0007669"/>
    <property type="project" value="UniProtKB-KW"/>
</dbReference>
<keyword evidence="2" id="KW-0813">Transport</keyword>
<proteinExistence type="predicted"/>
<organism evidence="13 14">
    <name type="scientific">Stagnimonas aquatica</name>
    <dbReference type="NCBI Taxonomy" id="2689987"/>
    <lineage>
        <taxon>Bacteria</taxon>
        <taxon>Pseudomonadati</taxon>
        <taxon>Pseudomonadota</taxon>
        <taxon>Gammaproteobacteria</taxon>
        <taxon>Nevskiales</taxon>
        <taxon>Nevskiaceae</taxon>
        <taxon>Stagnimonas</taxon>
    </lineage>
</organism>
<dbReference type="PROSITE" id="PS51123">
    <property type="entry name" value="OMPA_2"/>
    <property type="match status" value="1"/>
</dbReference>
<keyword evidence="6" id="KW-0406">Ion transport</keyword>
<dbReference type="InterPro" id="IPR011250">
    <property type="entry name" value="OMP/PagP_B-barrel"/>
</dbReference>
<protein>
    <submittedName>
        <fullName evidence="13">OmpA family protein</fullName>
    </submittedName>
</protein>
<feature type="region of interest" description="Disordered" evidence="11">
    <location>
        <begin position="98"/>
        <end position="120"/>
    </location>
</feature>
<evidence type="ECO:0000313" key="14">
    <source>
        <dbReference type="Proteomes" id="UP000282106"/>
    </source>
</evidence>
<evidence type="ECO:0000256" key="11">
    <source>
        <dbReference type="SAM" id="MobiDB-lite"/>
    </source>
</evidence>
<evidence type="ECO:0000256" key="8">
    <source>
        <dbReference type="ARBA" id="ARBA00023136"/>
    </source>
</evidence>
<reference evidence="13 14" key="1">
    <citation type="submission" date="2018-10" db="EMBL/GenBank/DDBJ databases">
        <authorList>
            <person name="Chen W.-M."/>
        </authorList>
    </citation>
    <scope>NUCLEOTIDE SEQUENCE [LARGE SCALE GENOMIC DNA]</scope>
    <source>
        <strain evidence="13 14">THS-13</strain>
    </source>
</reference>
<feature type="domain" description="OmpA-like" evidence="12">
    <location>
        <begin position="302"/>
        <end position="419"/>
    </location>
</feature>
<dbReference type="GO" id="GO:0009279">
    <property type="term" value="C:cell outer membrane"/>
    <property type="evidence" value="ECO:0007669"/>
    <property type="project" value="UniProtKB-SubCell"/>
</dbReference>
<feature type="region of interest" description="Disordered" evidence="11">
    <location>
        <begin position="28"/>
        <end position="53"/>
    </location>
</feature>
<dbReference type="InterPro" id="IPR028974">
    <property type="entry name" value="TSP_type-3_rpt"/>
</dbReference>
<evidence type="ECO:0000256" key="5">
    <source>
        <dbReference type="ARBA" id="ARBA00022729"/>
    </source>
</evidence>
<feature type="compositionally biased region" description="Basic and acidic residues" evidence="11">
    <location>
        <begin position="106"/>
        <end position="115"/>
    </location>
</feature>
<dbReference type="EMBL" id="RJVO01000001">
    <property type="protein sequence ID" value="ROH93758.1"/>
    <property type="molecule type" value="Genomic_DNA"/>
</dbReference>
<dbReference type="SUPFAM" id="SSF103647">
    <property type="entry name" value="TSP type-3 repeat"/>
    <property type="match status" value="1"/>
</dbReference>
<dbReference type="InterPro" id="IPR006664">
    <property type="entry name" value="OMP_bac"/>
</dbReference>
<dbReference type="InterPro" id="IPR027385">
    <property type="entry name" value="Beta-barrel_OMP"/>
</dbReference>
<dbReference type="InterPro" id="IPR050330">
    <property type="entry name" value="Bact_OuterMem_StrucFunc"/>
</dbReference>
<dbReference type="AlphaFoldDB" id="A0A3N0VP55"/>
<dbReference type="GO" id="GO:0006811">
    <property type="term" value="P:monoatomic ion transport"/>
    <property type="evidence" value="ECO:0007669"/>
    <property type="project" value="UniProtKB-KW"/>
</dbReference>
<evidence type="ECO:0000256" key="2">
    <source>
        <dbReference type="ARBA" id="ARBA00022448"/>
    </source>
</evidence>
<keyword evidence="5" id="KW-0732">Signal</keyword>